<dbReference type="KEGG" id="sarg:HKX69_27405"/>
<keyword evidence="2" id="KW-1185">Reference proteome</keyword>
<proteinExistence type="predicted"/>
<dbReference type="Gene3D" id="1.25.10.10">
    <property type="entry name" value="Leucine-rich Repeat Variant"/>
    <property type="match status" value="1"/>
</dbReference>
<accession>A0A6M4PP65</accession>
<dbReference type="InterPro" id="IPR016024">
    <property type="entry name" value="ARM-type_fold"/>
</dbReference>
<sequence length="141" mass="15998">MEQAEGSEGVIESAEEFVRLRQSSDPRDYRRAAVEEASEEVWLDIITHFPDERAAVAQNKTIPVPVMEALLTVGEPRVRFMVAMKRKLSPRLLDILAHDEDESVRLQVARHRNATKEILESLLADSWSEVRSVASERLSAM</sequence>
<organism evidence="1 2">
    <name type="scientific">Streptomyces argyrophylli</name>
    <dbReference type="NCBI Taxonomy" id="2726118"/>
    <lineage>
        <taxon>Bacteria</taxon>
        <taxon>Bacillati</taxon>
        <taxon>Actinomycetota</taxon>
        <taxon>Actinomycetes</taxon>
        <taxon>Kitasatosporales</taxon>
        <taxon>Streptomycetaceae</taxon>
        <taxon>Streptomyces</taxon>
    </lineage>
</organism>
<dbReference type="AlphaFoldDB" id="A0A6M4PP65"/>
<dbReference type="RefSeq" id="WP_171157751.1">
    <property type="nucleotide sequence ID" value="NZ_CP053189.1"/>
</dbReference>
<dbReference type="InterPro" id="IPR011989">
    <property type="entry name" value="ARM-like"/>
</dbReference>
<evidence type="ECO:0000313" key="2">
    <source>
        <dbReference type="Proteomes" id="UP000502641"/>
    </source>
</evidence>
<reference evidence="1 2" key="1">
    <citation type="submission" date="2020-05" db="EMBL/GenBank/DDBJ databases">
        <authorList>
            <person name="Li K."/>
        </authorList>
    </citation>
    <scope>NUCLEOTIDE SEQUENCE [LARGE SCALE GENOMIC DNA]</scope>
    <source>
        <strain evidence="2">jing01</strain>
    </source>
</reference>
<dbReference type="SUPFAM" id="SSF48371">
    <property type="entry name" value="ARM repeat"/>
    <property type="match status" value="1"/>
</dbReference>
<gene>
    <name evidence="1" type="ORF">HKX69_27405</name>
</gene>
<evidence type="ECO:0000313" key="1">
    <source>
        <dbReference type="EMBL" id="QJS12761.1"/>
    </source>
</evidence>
<dbReference type="Proteomes" id="UP000502641">
    <property type="component" value="Chromosome"/>
</dbReference>
<dbReference type="EMBL" id="CP053189">
    <property type="protein sequence ID" value="QJS12761.1"/>
    <property type="molecule type" value="Genomic_DNA"/>
</dbReference>
<protein>
    <submittedName>
        <fullName evidence="1">HEAT repeat domain-containing protein</fullName>
    </submittedName>
</protein>
<name>A0A6M4PP65_9ACTN</name>